<keyword evidence="2" id="KW-1185">Reference proteome</keyword>
<dbReference type="OrthoDB" id="997510at2759"/>
<dbReference type="InterPro" id="IPR043502">
    <property type="entry name" value="DNA/RNA_pol_sf"/>
</dbReference>
<reference evidence="1" key="1">
    <citation type="submission" date="2018-05" db="EMBL/GenBank/DDBJ databases">
        <title>Draft genome of Mucuna pruriens seed.</title>
        <authorList>
            <person name="Nnadi N.E."/>
            <person name="Vos R."/>
            <person name="Hasami M.H."/>
            <person name="Devisetty U.K."/>
            <person name="Aguiy J.C."/>
        </authorList>
    </citation>
    <scope>NUCLEOTIDE SEQUENCE [LARGE SCALE GENOMIC DNA]</scope>
    <source>
        <strain evidence="1">JCA_2017</strain>
    </source>
</reference>
<dbReference type="Proteomes" id="UP000257109">
    <property type="component" value="Unassembled WGS sequence"/>
</dbReference>
<gene>
    <name evidence="1" type="ORF">CR513_43866</name>
</gene>
<dbReference type="AlphaFoldDB" id="A0A371FCY9"/>
<dbReference type="EMBL" id="QJKJ01009605">
    <property type="protein sequence ID" value="RDX76162.1"/>
    <property type="molecule type" value="Genomic_DNA"/>
</dbReference>
<feature type="non-terminal residue" evidence="1">
    <location>
        <position position="1"/>
    </location>
</feature>
<sequence>MDAYSRYNQIRMHQHDEAKTAFITNSGTFCYKNLQGCNRPGRGGVCQRHGRQINNSRRAL</sequence>
<organism evidence="1 2">
    <name type="scientific">Mucuna pruriens</name>
    <name type="common">Velvet bean</name>
    <name type="synonym">Dolichos pruriens</name>
    <dbReference type="NCBI Taxonomy" id="157652"/>
    <lineage>
        <taxon>Eukaryota</taxon>
        <taxon>Viridiplantae</taxon>
        <taxon>Streptophyta</taxon>
        <taxon>Embryophyta</taxon>
        <taxon>Tracheophyta</taxon>
        <taxon>Spermatophyta</taxon>
        <taxon>Magnoliopsida</taxon>
        <taxon>eudicotyledons</taxon>
        <taxon>Gunneridae</taxon>
        <taxon>Pentapetalae</taxon>
        <taxon>rosids</taxon>
        <taxon>fabids</taxon>
        <taxon>Fabales</taxon>
        <taxon>Fabaceae</taxon>
        <taxon>Papilionoideae</taxon>
        <taxon>50 kb inversion clade</taxon>
        <taxon>NPAAA clade</taxon>
        <taxon>indigoferoid/millettioid clade</taxon>
        <taxon>Phaseoleae</taxon>
        <taxon>Mucuna</taxon>
    </lineage>
</organism>
<evidence type="ECO:0000313" key="2">
    <source>
        <dbReference type="Proteomes" id="UP000257109"/>
    </source>
</evidence>
<evidence type="ECO:0000313" key="1">
    <source>
        <dbReference type="EMBL" id="RDX76162.1"/>
    </source>
</evidence>
<name>A0A371FCY9_MUCPR</name>
<accession>A0A371FCY9</accession>
<protein>
    <submittedName>
        <fullName evidence="1">Uncharacterized protein</fullName>
    </submittedName>
</protein>
<comment type="caution">
    <text evidence="1">The sequence shown here is derived from an EMBL/GenBank/DDBJ whole genome shotgun (WGS) entry which is preliminary data.</text>
</comment>
<proteinExistence type="predicted"/>
<dbReference type="SUPFAM" id="SSF56672">
    <property type="entry name" value="DNA/RNA polymerases"/>
    <property type="match status" value="1"/>
</dbReference>
<dbReference type="Gene3D" id="3.10.10.10">
    <property type="entry name" value="HIV Type 1 Reverse Transcriptase, subunit A, domain 1"/>
    <property type="match status" value="1"/>
</dbReference>